<sequence>MMIQMIYQIVQSNTLNCRKTLCWIVPSTNLEIIWKSCPKLSLKILNHTNKNLPLMIMKLAAWTIQKYLNYFNQPPQRHHLWYLYPHPQQRHRLQGLTIAKLLIKPKTPL</sequence>
<proteinExistence type="predicted"/>
<protein>
    <submittedName>
        <fullName evidence="1">Uncharacterized protein</fullName>
    </submittedName>
</protein>
<accession>E9PAE1</accession>
<dbReference type="AlphaFoldDB" id="E9PAE1"/>
<name>E9PAE1_YEASX</name>
<dbReference type="EMBL" id="Z46260">
    <property type="protein sequence ID" value="CAA86392.1"/>
    <property type="molecule type" value="Genomic_DNA"/>
</dbReference>
<evidence type="ECO:0000313" key="1">
    <source>
        <dbReference type="EMBL" id="CAA86392.1"/>
    </source>
</evidence>
<reference evidence="1" key="1">
    <citation type="journal article" date="1995" name="Yeast">
        <title>Sequence and analysis of 24 kb on chromosome II of Saccharomyces cerevisiae.</title>
        <authorList>
            <person name="Aljinovic G."/>
            <person name="Pohl T.M."/>
        </authorList>
    </citation>
    <scope>NUCLEOTIDE SEQUENCE</scope>
    <source>
        <strain evidence="1">AlphaS288C</strain>
    </source>
</reference>
<organism evidence="1">
    <name type="scientific">Saccharomyces cerevisiae</name>
    <name type="common">Baker's yeast</name>
    <dbReference type="NCBI Taxonomy" id="4932"/>
    <lineage>
        <taxon>Eukaryota</taxon>
        <taxon>Fungi</taxon>
        <taxon>Dikarya</taxon>
        <taxon>Ascomycota</taxon>
        <taxon>Saccharomycotina</taxon>
        <taxon>Saccharomycetes</taxon>
        <taxon>Saccharomycetales</taxon>
        <taxon>Saccharomycetaceae</taxon>
        <taxon>Saccharomyces</taxon>
    </lineage>
</organism>